<comment type="subcellular location">
    <subcellularLocation>
        <location evidence="1 7">Cell membrane</location>
        <topology evidence="1 7">Multi-pass membrane protein</topology>
    </subcellularLocation>
</comment>
<dbReference type="GO" id="GO:0005886">
    <property type="term" value="C:plasma membrane"/>
    <property type="evidence" value="ECO:0007669"/>
    <property type="project" value="UniProtKB-SubCell"/>
</dbReference>
<dbReference type="AlphaFoldDB" id="A0A5K7ZJR9"/>
<evidence type="ECO:0000256" key="1">
    <source>
        <dbReference type="ARBA" id="ARBA00004651"/>
    </source>
</evidence>
<evidence type="ECO:0000256" key="5">
    <source>
        <dbReference type="ARBA" id="ARBA00022989"/>
    </source>
</evidence>
<evidence type="ECO:0000256" key="7">
    <source>
        <dbReference type="RuleBase" id="RU367016"/>
    </source>
</evidence>
<evidence type="ECO:0000256" key="2">
    <source>
        <dbReference type="ARBA" id="ARBA00010792"/>
    </source>
</evidence>
<reference evidence="9 10" key="1">
    <citation type="submission" date="2019-11" db="EMBL/GenBank/DDBJ databases">
        <title>Comparative genomics of hydrocarbon-degrading Desulfosarcina strains.</title>
        <authorList>
            <person name="Watanabe M."/>
            <person name="Kojima H."/>
            <person name="Fukui M."/>
        </authorList>
    </citation>
    <scope>NUCLEOTIDE SEQUENCE [LARGE SCALE GENOMIC DNA]</scope>
    <source>
        <strain evidence="9 10">28bB2T</strain>
    </source>
</reference>
<keyword evidence="6 7" id="KW-0472">Membrane</keyword>
<dbReference type="KEGG" id="dov:DSCO28_21900"/>
<evidence type="ECO:0000256" key="4">
    <source>
        <dbReference type="ARBA" id="ARBA00022692"/>
    </source>
</evidence>
<dbReference type="PANTHER" id="PTHR30353:SF15">
    <property type="entry name" value="INNER MEMBRANE PROTEIN YABI"/>
    <property type="match status" value="1"/>
</dbReference>
<dbReference type="InterPro" id="IPR032816">
    <property type="entry name" value="VTT_dom"/>
</dbReference>
<dbReference type="Pfam" id="PF09335">
    <property type="entry name" value="VTT_dom"/>
    <property type="match status" value="1"/>
</dbReference>
<dbReference type="InterPro" id="IPR032818">
    <property type="entry name" value="DedA-like"/>
</dbReference>
<gene>
    <name evidence="9" type="ORF">DSCO28_21900</name>
</gene>
<keyword evidence="5 7" id="KW-1133">Transmembrane helix</keyword>
<dbReference type="Proteomes" id="UP000425960">
    <property type="component" value="Chromosome"/>
</dbReference>
<protein>
    <recommendedName>
        <fullName evidence="8">VTT domain-containing protein</fullName>
    </recommendedName>
</protein>
<dbReference type="EMBL" id="AP021876">
    <property type="protein sequence ID" value="BBO81624.1"/>
    <property type="molecule type" value="Genomic_DNA"/>
</dbReference>
<evidence type="ECO:0000256" key="3">
    <source>
        <dbReference type="ARBA" id="ARBA00022475"/>
    </source>
</evidence>
<comment type="caution">
    <text evidence="7">Lacks conserved residue(s) required for the propagation of feature annotation.</text>
</comment>
<dbReference type="PANTHER" id="PTHR30353">
    <property type="entry name" value="INNER MEMBRANE PROTEIN DEDA-RELATED"/>
    <property type="match status" value="1"/>
</dbReference>
<feature type="domain" description="VTT" evidence="8">
    <location>
        <begin position="7"/>
        <end position="63"/>
    </location>
</feature>
<keyword evidence="3 7" id="KW-1003">Cell membrane</keyword>
<sequence>MLRMGAAFFKRHGSKSVLFGRFVGPVRPVIPVVAGMLGMQPRQFFIVNVLLAVGWALAYVLPGVFFGTSPAVAWRCAAGRAKGKGTHRQPDACRHDLFLQPH</sequence>
<comment type="similarity">
    <text evidence="2 7">Belongs to the DedA family.</text>
</comment>
<evidence type="ECO:0000313" key="9">
    <source>
        <dbReference type="EMBL" id="BBO81624.1"/>
    </source>
</evidence>
<feature type="transmembrane region" description="Helical" evidence="7">
    <location>
        <begin position="44"/>
        <end position="65"/>
    </location>
</feature>
<keyword evidence="4 7" id="KW-0812">Transmembrane</keyword>
<organism evidence="9 10">
    <name type="scientific">Desulfosarcina ovata subsp. sediminis</name>
    <dbReference type="NCBI Taxonomy" id="885957"/>
    <lineage>
        <taxon>Bacteria</taxon>
        <taxon>Pseudomonadati</taxon>
        <taxon>Thermodesulfobacteriota</taxon>
        <taxon>Desulfobacteria</taxon>
        <taxon>Desulfobacterales</taxon>
        <taxon>Desulfosarcinaceae</taxon>
        <taxon>Desulfosarcina</taxon>
    </lineage>
</organism>
<accession>A0A5K7ZJR9</accession>
<evidence type="ECO:0000256" key="6">
    <source>
        <dbReference type="ARBA" id="ARBA00023136"/>
    </source>
</evidence>
<evidence type="ECO:0000313" key="10">
    <source>
        <dbReference type="Proteomes" id="UP000425960"/>
    </source>
</evidence>
<proteinExistence type="inferred from homology"/>
<evidence type="ECO:0000259" key="8">
    <source>
        <dbReference type="Pfam" id="PF09335"/>
    </source>
</evidence>
<name>A0A5K7ZJR9_9BACT</name>